<feature type="repeat" description="ANK" evidence="4">
    <location>
        <begin position="368"/>
        <end position="400"/>
    </location>
</feature>
<dbReference type="PROSITE" id="PS50297">
    <property type="entry name" value="ANK_REP_REGION"/>
    <property type="match status" value="3"/>
</dbReference>
<proteinExistence type="inferred from homology"/>
<evidence type="ECO:0000256" key="1">
    <source>
        <dbReference type="ARBA" id="ARBA00005949"/>
    </source>
</evidence>
<comment type="similarity">
    <text evidence="1">Belongs to the ankyrin SOCS box (ASB) family.</text>
</comment>
<evidence type="ECO:0000256" key="2">
    <source>
        <dbReference type="ARBA" id="ARBA00022737"/>
    </source>
</evidence>
<evidence type="ECO:0000313" key="6">
    <source>
        <dbReference type="Proteomes" id="UP000604046"/>
    </source>
</evidence>
<feature type="repeat" description="ANK" evidence="4">
    <location>
        <begin position="434"/>
        <end position="466"/>
    </location>
</feature>
<dbReference type="GO" id="GO:0045732">
    <property type="term" value="P:positive regulation of protein catabolic process"/>
    <property type="evidence" value="ECO:0007669"/>
    <property type="project" value="TreeGrafter"/>
</dbReference>
<dbReference type="PRINTS" id="PR01415">
    <property type="entry name" value="ANKYRIN"/>
</dbReference>
<dbReference type="OrthoDB" id="76949at2759"/>
<dbReference type="Proteomes" id="UP000604046">
    <property type="component" value="Unassembled WGS sequence"/>
</dbReference>
<dbReference type="InterPro" id="IPR036770">
    <property type="entry name" value="Ankyrin_rpt-contain_sf"/>
</dbReference>
<dbReference type="PROSITE" id="PS50088">
    <property type="entry name" value="ANK_REPEAT"/>
    <property type="match status" value="3"/>
</dbReference>
<dbReference type="Gene3D" id="1.25.40.20">
    <property type="entry name" value="Ankyrin repeat-containing domain"/>
    <property type="match status" value="1"/>
</dbReference>
<dbReference type="PANTHER" id="PTHR24136:SF15">
    <property type="entry name" value="ANK_REP_REGION DOMAIN-CONTAINING PROTEIN"/>
    <property type="match status" value="1"/>
</dbReference>
<reference evidence="5" key="1">
    <citation type="submission" date="2021-02" db="EMBL/GenBank/DDBJ databases">
        <authorList>
            <person name="Dougan E. K."/>
            <person name="Rhodes N."/>
            <person name="Thang M."/>
            <person name="Chan C."/>
        </authorList>
    </citation>
    <scope>NUCLEOTIDE SEQUENCE</scope>
</reference>
<feature type="repeat" description="ANK" evidence="4">
    <location>
        <begin position="401"/>
        <end position="433"/>
    </location>
</feature>
<dbReference type="PANTHER" id="PTHR24136">
    <property type="entry name" value="SOWAH (DROSOPHILA) HOMOLOG"/>
    <property type="match status" value="1"/>
</dbReference>
<dbReference type="GO" id="GO:0016567">
    <property type="term" value="P:protein ubiquitination"/>
    <property type="evidence" value="ECO:0007669"/>
    <property type="project" value="TreeGrafter"/>
</dbReference>
<evidence type="ECO:0000256" key="3">
    <source>
        <dbReference type="ARBA" id="ARBA00023043"/>
    </source>
</evidence>
<organism evidence="5 6">
    <name type="scientific">Symbiodinium natans</name>
    <dbReference type="NCBI Taxonomy" id="878477"/>
    <lineage>
        <taxon>Eukaryota</taxon>
        <taxon>Sar</taxon>
        <taxon>Alveolata</taxon>
        <taxon>Dinophyceae</taxon>
        <taxon>Suessiales</taxon>
        <taxon>Symbiodiniaceae</taxon>
        <taxon>Symbiodinium</taxon>
    </lineage>
</organism>
<dbReference type="Pfam" id="PF12796">
    <property type="entry name" value="Ank_2"/>
    <property type="match status" value="1"/>
</dbReference>
<gene>
    <name evidence="5" type="primary">ASB3</name>
    <name evidence="5" type="ORF">SNAT2548_LOCUS4754</name>
</gene>
<protein>
    <submittedName>
        <fullName evidence="5">ASB3 protein</fullName>
    </submittedName>
</protein>
<keyword evidence="2" id="KW-0677">Repeat</keyword>
<dbReference type="AlphaFoldDB" id="A0A812ILT4"/>
<dbReference type="EMBL" id="CAJNDS010000294">
    <property type="protein sequence ID" value="CAE7040097.1"/>
    <property type="molecule type" value="Genomic_DNA"/>
</dbReference>
<dbReference type="SMART" id="SM00248">
    <property type="entry name" value="ANK"/>
    <property type="match status" value="3"/>
</dbReference>
<dbReference type="SUPFAM" id="SSF48403">
    <property type="entry name" value="Ankyrin repeat"/>
    <property type="match status" value="1"/>
</dbReference>
<name>A0A812ILT4_9DINO</name>
<sequence length="494" mass="54680">MQESMREWLSQLQLSENSSLCQMQLYRMLRDLRDNCKTLLSNLKVTRGWRTCGQSAADVFLHGRTLLRAMQVPFDRLLSGAPLESTLPLLEALWFMRDWLPKLASIGKHALLWAGFWQAEPSGRAGKSNLAHFAELTDHQTVHPTTELGQIIADGGELSGCYGNRLTSEFAANLWSIASMFFVRGMQFSGQGSVVALVNKKMEGARPLKDSVLAQYEIPTVGNAAWTTQWGAEVILIDLQGTCSDTSPYLRQRLATGLGGLWELYQQKHFTAEEFAQLSRPSWTCIDCGADSGCELDEQLAGVVRSRLEAKRLRDETVQRLWEAADQRNLVEVKRLLSAHPAPDVDFRVSLDFEMNHHARLNTIRTVGYTTLLHHAADQGQADLARLLLGAGADPNLKDEEGKTSLGLAAYSGHQEVAGLLLAGGADPNVKDMFGKTPLQLAGEQGHTELQRLLLSQGADPKLRAVAKSPAFWPKAMKVLRLLRQHGAISFKPF</sequence>
<comment type="caution">
    <text evidence="5">The sequence shown here is derived from an EMBL/GenBank/DDBJ whole genome shotgun (WGS) entry which is preliminary data.</text>
</comment>
<accession>A0A812ILT4</accession>
<keyword evidence="3 4" id="KW-0040">ANK repeat</keyword>
<dbReference type="InterPro" id="IPR051573">
    <property type="entry name" value="Ankyrin-SOCS_box_domain"/>
</dbReference>
<dbReference type="InterPro" id="IPR002110">
    <property type="entry name" value="Ankyrin_rpt"/>
</dbReference>
<evidence type="ECO:0000313" key="5">
    <source>
        <dbReference type="EMBL" id="CAE7040097.1"/>
    </source>
</evidence>
<keyword evidence="6" id="KW-1185">Reference proteome</keyword>
<evidence type="ECO:0000256" key="4">
    <source>
        <dbReference type="PROSITE-ProRule" id="PRU00023"/>
    </source>
</evidence>